<evidence type="ECO:0000256" key="2">
    <source>
        <dbReference type="ARBA" id="ARBA00022630"/>
    </source>
</evidence>
<dbReference type="GO" id="GO:0050797">
    <property type="term" value="F:thymidylate synthase (FAD) activity"/>
    <property type="evidence" value="ECO:0007669"/>
    <property type="project" value="InterPro"/>
</dbReference>
<evidence type="ECO:0000313" key="7">
    <source>
        <dbReference type="EMBL" id="GAG59074.1"/>
    </source>
</evidence>
<dbReference type="HAMAP" id="MF_01408">
    <property type="entry name" value="ThyX"/>
    <property type="match status" value="1"/>
</dbReference>
<dbReference type="InterPro" id="IPR036098">
    <property type="entry name" value="Thymidylate_synthase_ThyX_sf"/>
</dbReference>
<keyword evidence="6" id="KW-0521">NADP</keyword>
<dbReference type="PANTHER" id="PTHR34934:SF1">
    <property type="entry name" value="FLAVIN-DEPENDENT THYMIDYLATE SYNTHASE"/>
    <property type="match status" value="1"/>
</dbReference>
<dbReference type="Pfam" id="PF02511">
    <property type="entry name" value="Thy1"/>
    <property type="match status" value="1"/>
</dbReference>
<dbReference type="GO" id="GO:0050660">
    <property type="term" value="F:flavin adenine dinucleotide binding"/>
    <property type="evidence" value="ECO:0007669"/>
    <property type="project" value="InterPro"/>
</dbReference>
<comment type="caution">
    <text evidence="7">The sequence shown here is derived from an EMBL/GenBank/DDBJ whole genome shotgun (WGS) entry which is preliminary data.</text>
</comment>
<evidence type="ECO:0000256" key="3">
    <source>
        <dbReference type="ARBA" id="ARBA00022679"/>
    </source>
</evidence>
<reference evidence="7" key="1">
    <citation type="journal article" date="2014" name="Front. Microbiol.">
        <title>High frequency of phylogenetically diverse reductive dehalogenase-homologous genes in deep subseafloor sedimentary metagenomes.</title>
        <authorList>
            <person name="Kawai M."/>
            <person name="Futagami T."/>
            <person name="Toyoda A."/>
            <person name="Takaki Y."/>
            <person name="Nishi S."/>
            <person name="Hori S."/>
            <person name="Arai W."/>
            <person name="Tsubouchi T."/>
            <person name="Morono Y."/>
            <person name="Uchiyama I."/>
            <person name="Ito T."/>
            <person name="Fujiyama A."/>
            <person name="Inagaki F."/>
            <person name="Takami H."/>
        </authorList>
    </citation>
    <scope>NUCLEOTIDE SEQUENCE</scope>
    <source>
        <strain evidence="7">Expedition CK06-06</strain>
    </source>
</reference>
<proteinExistence type="inferred from homology"/>
<dbReference type="GO" id="GO:0032259">
    <property type="term" value="P:methylation"/>
    <property type="evidence" value="ECO:0007669"/>
    <property type="project" value="UniProtKB-KW"/>
</dbReference>
<dbReference type="NCBIfam" id="TIGR02170">
    <property type="entry name" value="thyX"/>
    <property type="match status" value="1"/>
</dbReference>
<dbReference type="SUPFAM" id="SSF69796">
    <property type="entry name" value="Thymidylate synthase-complementing protein Thy1"/>
    <property type="match status" value="1"/>
</dbReference>
<dbReference type="GO" id="GO:0006231">
    <property type="term" value="P:dTMP biosynthetic process"/>
    <property type="evidence" value="ECO:0007669"/>
    <property type="project" value="InterPro"/>
</dbReference>
<keyword evidence="1" id="KW-0489">Methyltransferase</keyword>
<accession>X0YRP7</accession>
<keyword evidence="4" id="KW-0545">Nucleotide biosynthesis</keyword>
<dbReference type="CDD" id="cd20175">
    <property type="entry name" value="ThyX"/>
    <property type="match status" value="1"/>
</dbReference>
<sequence length="227" mass="26098">MKVNLIKYTREPEKMVAVAARLCYSPVGVDELMDELGDEDVEKLVRFVIKSGHHSTTEHIYFTFAIEGVSRALTHQLVRHRIASYNQQSQRYVKFKDNFEYVTPPSIEKDKDSKKKFDSLISNIHNLYKELLDSGVEAEDARYILPNASETKIIVTMNGRELLHFFTVRCCNRAQWEIRELAKKMLKLVRKVAPIVFEEAGPNCLRGPCPEGKFKCENPPKASDFDA</sequence>
<evidence type="ECO:0000256" key="6">
    <source>
        <dbReference type="ARBA" id="ARBA00022857"/>
    </source>
</evidence>
<dbReference type="PANTHER" id="PTHR34934">
    <property type="entry name" value="FLAVIN-DEPENDENT THYMIDYLATE SYNTHASE"/>
    <property type="match status" value="1"/>
</dbReference>
<evidence type="ECO:0008006" key="8">
    <source>
        <dbReference type="Google" id="ProtNLM"/>
    </source>
</evidence>
<keyword evidence="3" id="KW-0808">Transferase</keyword>
<evidence type="ECO:0000256" key="5">
    <source>
        <dbReference type="ARBA" id="ARBA00022827"/>
    </source>
</evidence>
<dbReference type="GO" id="GO:0070402">
    <property type="term" value="F:NADPH binding"/>
    <property type="evidence" value="ECO:0007669"/>
    <property type="project" value="TreeGrafter"/>
</dbReference>
<name>X0YRP7_9ZZZZ</name>
<keyword evidence="2" id="KW-0285">Flavoprotein</keyword>
<evidence type="ECO:0000256" key="4">
    <source>
        <dbReference type="ARBA" id="ARBA00022727"/>
    </source>
</evidence>
<gene>
    <name evidence="7" type="ORF">S01H4_09799</name>
</gene>
<keyword evidence="5" id="KW-0274">FAD</keyword>
<dbReference type="InterPro" id="IPR003669">
    <property type="entry name" value="Thymidylate_synthase_ThyX"/>
</dbReference>
<dbReference type="PROSITE" id="PS51331">
    <property type="entry name" value="THYX"/>
    <property type="match status" value="1"/>
</dbReference>
<dbReference type="GO" id="GO:0004799">
    <property type="term" value="F:thymidylate synthase activity"/>
    <property type="evidence" value="ECO:0007669"/>
    <property type="project" value="TreeGrafter"/>
</dbReference>
<dbReference type="EMBL" id="BART01003616">
    <property type="protein sequence ID" value="GAG59074.1"/>
    <property type="molecule type" value="Genomic_DNA"/>
</dbReference>
<protein>
    <recommendedName>
        <fullName evidence="8">Thymidylate synthase (FAD)</fullName>
    </recommendedName>
</protein>
<organism evidence="7">
    <name type="scientific">marine sediment metagenome</name>
    <dbReference type="NCBI Taxonomy" id="412755"/>
    <lineage>
        <taxon>unclassified sequences</taxon>
        <taxon>metagenomes</taxon>
        <taxon>ecological metagenomes</taxon>
    </lineage>
</organism>
<dbReference type="Gene3D" id="3.30.1360.170">
    <property type="match status" value="1"/>
</dbReference>
<dbReference type="AlphaFoldDB" id="X0YRP7"/>
<evidence type="ECO:0000256" key="1">
    <source>
        <dbReference type="ARBA" id="ARBA00022603"/>
    </source>
</evidence>
<dbReference type="FunFam" id="3.30.1360.170:FF:000004">
    <property type="entry name" value="Flavin-dependent thymidylate synthase"/>
    <property type="match status" value="1"/>
</dbReference>